<evidence type="ECO:0000313" key="4">
    <source>
        <dbReference type="EMBL" id="CAD8968632.1"/>
    </source>
</evidence>
<dbReference type="PIRSF" id="PIRSF028043">
    <property type="entry name" value="PP2A_B56"/>
    <property type="match status" value="1"/>
</dbReference>
<evidence type="ECO:0000256" key="2">
    <source>
        <dbReference type="SAM" id="MobiDB-lite"/>
    </source>
</evidence>
<dbReference type="PANTHER" id="PTHR10257">
    <property type="entry name" value="SERINE/THREONINE PROTEIN PHOSPHATASE 2A PP2A REGULATORY SUBUNIT B"/>
    <property type="match status" value="1"/>
</dbReference>
<dbReference type="InterPro" id="IPR002554">
    <property type="entry name" value="PP2A_B56"/>
</dbReference>
<dbReference type="AlphaFoldDB" id="A0A6U4YNZ8"/>
<accession>A0A6U4YNZ8</accession>
<dbReference type="GO" id="GO:0000159">
    <property type="term" value="C:protein phosphatase type 2A complex"/>
    <property type="evidence" value="ECO:0007669"/>
    <property type="project" value="UniProtKB-UniRule"/>
</dbReference>
<protein>
    <recommendedName>
        <fullName evidence="1">Serine/threonine protein phosphatase 2A regulatory subunit</fullName>
    </recommendedName>
</protein>
<dbReference type="FunFam" id="1.25.10.10:FF:000688">
    <property type="entry name" value="Serine/threonine protein phosphatase 2A regulatory subunit"/>
    <property type="match status" value="1"/>
</dbReference>
<dbReference type="GO" id="GO:0007165">
    <property type="term" value="P:signal transduction"/>
    <property type="evidence" value="ECO:0007669"/>
    <property type="project" value="InterPro"/>
</dbReference>
<dbReference type="Pfam" id="PF01603">
    <property type="entry name" value="B56"/>
    <property type="match status" value="1"/>
</dbReference>
<dbReference type="SUPFAM" id="SSF48371">
    <property type="entry name" value="ARM repeat"/>
    <property type="match status" value="1"/>
</dbReference>
<dbReference type="InterPro" id="IPR011989">
    <property type="entry name" value="ARM-like"/>
</dbReference>
<sequence>MAGRAAPRAAPDSMENLPSFKEVPNSERPNLFVRKLRLCSIICDFSEGAGNDRDKEIKRQTLLELVDYVNSAKQPFVEAIMPEVVNMVSANIFRPLPTRSRETPFDPEEDEPILESAWPHLHIVYEFFLRFVVSGSTEAKVARKYMDTALITRFLELFDSEDPRERDYLKTILHRIYGKFMPHRAYIRKAISNVFYRFIYETERHNGVAELLEILGSIINGFALPLKDEHKQFLSRALIPLHKPAGACIQQYHQQLSYCITQYLEKDPKLADVILRGLIKYWPHTNSGKEVLFLNELEELLELTQSAEFAKVAEPLFRLIARCINSPHFQVAERALFLWNNEYIVSLIAKSRDVILPVLFPALEANTSKHWNSTVHGLTFNVQKLFMDMDPRLWEDSSQRHKVAQERSSAALVVRKAKWEQLERAASKVSGAQKVA</sequence>
<dbReference type="InterPro" id="IPR016024">
    <property type="entry name" value="ARM-type_fold"/>
</dbReference>
<dbReference type="EMBL" id="HBFX01032569">
    <property type="protein sequence ID" value="CAD8968632.1"/>
    <property type="molecule type" value="Transcribed_RNA"/>
</dbReference>
<dbReference type="PANTHER" id="PTHR10257:SF3">
    <property type="entry name" value="SERINE_THREONINE-PROTEIN PHOSPHATASE 2A 56 KDA REGULATORY SUBUNIT GAMMA ISOFORM"/>
    <property type="match status" value="1"/>
</dbReference>
<reference evidence="4" key="1">
    <citation type="submission" date="2021-01" db="EMBL/GenBank/DDBJ databases">
        <authorList>
            <person name="Corre E."/>
            <person name="Pelletier E."/>
            <person name="Niang G."/>
            <person name="Scheremetjew M."/>
            <person name="Finn R."/>
            <person name="Kale V."/>
            <person name="Holt S."/>
            <person name="Cochrane G."/>
            <person name="Meng A."/>
            <person name="Brown T."/>
            <person name="Cohen L."/>
        </authorList>
    </citation>
    <scope>NUCLEOTIDE SEQUENCE</scope>
    <source>
        <strain evidence="3">CCMP441</strain>
        <strain evidence="4">CCMP644</strain>
    </source>
</reference>
<dbReference type="EMBL" id="HBFK01012277">
    <property type="protein sequence ID" value="CAD8740866.1"/>
    <property type="molecule type" value="Transcribed_RNA"/>
</dbReference>
<proteinExistence type="inferred from homology"/>
<evidence type="ECO:0000313" key="3">
    <source>
        <dbReference type="EMBL" id="CAD8740866.1"/>
    </source>
</evidence>
<dbReference type="GO" id="GO:0019888">
    <property type="term" value="F:protein phosphatase regulator activity"/>
    <property type="evidence" value="ECO:0007669"/>
    <property type="project" value="UniProtKB-UniRule"/>
</dbReference>
<organism evidence="4">
    <name type="scientific">Hemiselmis andersenii</name>
    <name type="common">Cryptophyte alga</name>
    <dbReference type="NCBI Taxonomy" id="464988"/>
    <lineage>
        <taxon>Eukaryota</taxon>
        <taxon>Cryptophyceae</taxon>
        <taxon>Cryptomonadales</taxon>
        <taxon>Hemiselmidaceae</taxon>
        <taxon>Hemiselmis</taxon>
    </lineage>
</organism>
<dbReference type="FunFam" id="1.25.10.10:FF:000353">
    <property type="entry name" value="Serine/threonine-protein phosphatase 2A 56 kDa regulatory subunit"/>
    <property type="match status" value="1"/>
</dbReference>
<gene>
    <name evidence="4" type="ORF">HAND00432_LOCUS19627</name>
    <name evidence="3" type="ORF">HAND1043_LOCUS7358</name>
</gene>
<dbReference type="Gene3D" id="1.25.10.10">
    <property type="entry name" value="Leucine-rich Repeat Variant"/>
    <property type="match status" value="1"/>
</dbReference>
<name>A0A6U4YNZ8_HEMAN</name>
<comment type="similarity">
    <text evidence="1">Belongs to the phosphatase 2A regulatory subunit.</text>
</comment>
<evidence type="ECO:0000256" key="1">
    <source>
        <dbReference type="PIRNR" id="PIRNR028043"/>
    </source>
</evidence>
<feature type="region of interest" description="Disordered" evidence="2">
    <location>
        <begin position="1"/>
        <end position="22"/>
    </location>
</feature>